<evidence type="ECO:0000259" key="2">
    <source>
        <dbReference type="Pfam" id="PF16370"/>
    </source>
</evidence>
<feature type="domain" description="Calcineurin-like phosphoesterase" evidence="1">
    <location>
        <begin position="215"/>
        <end position="366"/>
    </location>
</feature>
<keyword evidence="5" id="KW-1185">Reference proteome</keyword>
<evidence type="ECO:0000313" key="5">
    <source>
        <dbReference type="Proteomes" id="UP000569914"/>
    </source>
</evidence>
<dbReference type="RefSeq" id="WP_179752240.1">
    <property type="nucleotide sequence ID" value="NZ_JACCBU010000001.1"/>
</dbReference>
<dbReference type="PANTHER" id="PTHR43143">
    <property type="entry name" value="METALLOPHOSPHOESTERASE, CALCINEURIN SUPERFAMILY"/>
    <property type="match status" value="1"/>
</dbReference>
<comment type="caution">
    <text evidence="4">The sequence shown here is derived from an EMBL/GenBank/DDBJ whole genome shotgun (WGS) entry which is preliminary data.</text>
</comment>
<evidence type="ECO:0000259" key="1">
    <source>
        <dbReference type="Pfam" id="PF00149"/>
    </source>
</evidence>
<dbReference type="SUPFAM" id="SSF56300">
    <property type="entry name" value="Metallo-dependent phosphatases"/>
    <property type="match status" value="1"/>
</dbReference>
<dbReference type="InterPro" id="IPR004843">
    <property type="entry name" value="Calcineurin-like_PHP"/>
</dbReference>
<name>A0A7Y9I8A4_9ACTN</name>
<dbReference type="AlphaFoldDB" id="A0A7Y9I8A4"/>
<evidence type="ECO:0000259" key="3">
    <source>
        <dbReference type="Pfam" id="PF16371"/>
    </source>
</evidence>
<proteinExistence type="predicted"/>
<feature type="domain" description="Calcineurin-like phosphoesterase N-terminal" evidence="3">
    <location>
        <begin position="80"/>
        <end position="139"/>
    </location>
</feature>
<dbReference type="Pfam" id="PF16371">
    <property type="entry name" value="MetallophosN"/>
    <property type="match status" value="1"/>
</dbReference>
<dbReference type="InterPro" id="IPR032285">
    <property type="entry name" value="Metallophos_N"/>
</dbReference>
<dbReference type="Pfam" id="PF16370">
    <property type="entry name" value="MetallophosC"/>
    <property type="match status" value="1"/>
</dbReference>
<dbReference type="Gene3D" id="3.60.21.10">
    <property type="match status" value="1"/>
</dbReference>
<dbReference type="PANTHER" id="PTHR43143:SF1">
    <property type="entry name" value="SERINE_THREONINE-PROTEIN PHOSPHATASE CPPED1"/>
    <property type="match status" value="1"/>
</dbReference>
<dbReference type="InterPro" id="IPR029052">
    <property type="entry name" value="Metallo-depent_PP-like"/>
</dbReference>
<dbReference type="Pfam" id="PF00149">
    <property type="entry name" value="Metallophos"/>
    <property type="match status" value="1"/>
</dbReference>
<organism evidence="4 5">
    <name type="scientific">Microlunatus parietis</name>
    <dbReference type="NCBI Taxonomy" id="682979"/>
    <lineage>
        <taxon>Bacteria</taxon>
        <taxon>Bacillati</taxon>
        <taxon>Actinomycetota</taxon>
        <taxon>Actinomycetes</taxon>
        <taxon>Propionibacteriales</taxon>
        <taxon>Propionibacteriaceae</taxon>
        <taxon>Microlunatus</taxon>
    </lineage>
</organism>
<protein>
    <submittedName>
        <fullName evidence="4">Calcineurin-like phosphoesterase family protein</fullName>
    </submittedName>
</protein>
<evidence type="ECO:0000313" key="4">
    <source>
        <dbReference type="EMBL" id="NYE71826.1"/>
    </source>
</evidence>
<sequence>MTSRTPNRSRLAAIGLIPLIGLSLGAPLAIADPAPAKAPAEVLPDTYVGKVQVVEGAAADQKVLVGSVFDDTDQDSEHDSRERGIAGVAVSNGRDVVITDRSGGYRIPAFDNMTVFVTQPAGWTVPVDEDNIAQFSYNHLPAGSPKLKYGGIPATGPLPKAINFPLVKSKTTGAKQQNCPIAADTQPYNLQQMGYARDGAVADLVDRTDYGGCGVLLLGDNVGDDLSLYPALKDIYRDVNGPVRMVPGNHDMDFDANESGHSLDTYRHLVGPAYYSYDVGEAHFVVLDNILYPRAPGATGYEEQLDEEQLAWLAEDLKRVSKDKLIVIAAHAPIVDHRFMMTVNGTALYDLLEGRKAVTIGGHTHTAEKHRPGDRRAEWAKVGIEELQFTQLVAGAVSGDWYSGALDESGLPYSLMAEGSRPGILTLELNGSEFSERYTVRNEPDSVRFSLGLNSPHWRQWAPKALAWRDNGKEGPAPALGDEHLITRDDLAGGSWLTANVYLGSTGTKVEVALDGGDPVAAEHTQPAKGEALRQGWEWADPYGATRNLLSSGSVPRSTPHLWKLPLSEKLAEGTHTARVTVTDDHGRTYTDTIRFTVADRRPAS</sequence>
<dbReference type="EMBL" id="JACCBU010000001">
    <property type="protein sequence ID" value="NYE71826.1"/>
    <property type="molecule type" value="Genomic_DNA"/>
</dbReference>
<gene>
    <name evidence="4" type="ORF">BKA15_003155</name>
</gene>
<dbReference type="InterPro" id="IPR032288">
    <property type="entry name" value="Metallophos_C"/>
</dbReference>
<accession>A0A7Y9I8A4</accession>
<dbReference type="Proteomes" id="UP000569914">
    <property type="component" value="Unassembled WGS sequence"/>
</dbReference>
<dbReference type="GO" id="GO:0016787">
    <property type="term" value="F:hydrolase activity"/>
    <property type="evidence" value="ECO:0007669"/>
    <property type="project" value="InterPro"/>
</dbReference>
<feature type="domain" description="Calcineurin-like phosphoesterase C-terminal" evidence="2">
    <location>
        <begin position="393"/>
        <end position="590"/>
    </location>
</feature>
<reference evidence="4 5" key="1">
    <citation type="submission" date="2020-07" db="EMBL/GenBank/DDBJ databases">
        <title>Sequencing the genomes of 1000 actinobacteria strains.</title>
        <authorList>
            <person name="Klenk H.-P."/>
        </authorList>
    </citation>
    <scope>NUCLEOTIDE SEQUENCE [LARGE SCALE GENOMIC DNA]</scope>
    <source>
        <strain evidence="4 5">DSM 22083</strain>
    </source>
</reference>
<dbReference type="InterPro" id="IPR051918">
    <property type="entry name" value="STPP_CPPED1"/>
</dbReference>